<keyword evidence="12" id="KW-1185">Reference proteome</keyword>
<dbReference type="RefSeq" id="WP_163106581.1">
    <property type="nucleotide sequence ID" value="NZ_JAAAWO010000006.1"/>
</dbReference>
<feature type="domain" description="Methylamine utilisation protein MauE" evidence="10">
    <location>
        <begin position="136"/>
        <end position="256"/>
    </location>
</feature>
<comment type="pathway">
    <text evidence="3">One-carbon metabolism; methylamine degradation.</text>
</comment>
<comment type="subcellular location">
    <subcellularLocation>
        <location evidence="2">Membrane</location>
        <topology evidence="2">Multi-pass membrane protein</topology>
    </subcellularLocation>
</comment>
<evidence type="ECO:0000256" key="6">
    <source>
        <dbReference type="ARBA" id="ARBA00022989"/>
    </source>
</evidence>
<comment type="caution">
    <text evidence="11">The sequence shown here is derived from an EMBL/GenBank/DDBJ whole genome shotgun (WGS) entry which is preliminary data.</text>
</comment>
<dbReference type="InterPro" id="IPR036249">
    <property type="entry name" value="Thioredoxin-like_sf"/>
</dbReference>
<dbReference type="Proteomes" id="UP000471381">
    <property type="component" value="Unassembled WGS sequence"/>
</dbReference>
<dbReference type="InterPro" id="IPR009908">
    <property type="entry name" value="Methylamine_util_MauE"/>
</dbReference>
<dbReference type="GO" id="GO:0016020">
    <property type="term" value="C:membrane"/>
    <property type="evidence" value="ECO:0007669"/>
    <property type="project" value="UniProtKB-SubCell"/>
</dbReference>
<evidence type="ECO:0000259" key="9">
    <source>
        <dbReference type="Pfam" id="PF00462"/>
    </source>
</evidence>
<feature type="domain" description="Glutaredoxin" evidence="9">
    <location>
        <begin position="29"/>
        <end position="80"/>
    </location>
</feature>
<evidence type="ECO:0000256" key="7">
    <source>
        <dbReference type="ARBA" id="ARBA00023136"/>
    </source>
</evidence>
<dbReference type="Pfam" id="PF00462">
    <property type="entry name" value="Glutaredoxin"/>
    <property type="match status" value="1"/>
</dbReference>
<sequence length="262" mass="29047">MQTEQNTKQVAHNSNQVATLYRMVTDEHICPFGLKSKDLLKRKGYTVNDHHLSTREQTDAFKEKHNVTTTPQTFINDERVGGYDDLRDFFNLKQEDKKGSRYTPIIVTFSLAALMVIALLLNGSGVGLSLSPEHVVMSFIGITMVLLAMQKLQDLVAFSNQFITYDLFAMRHVRYAYVYPFAEAYAGLGMLANFPAYLVAPISLCIGIVGAISVVKAVYIDKRELKCACVGGNSDLPLGFISLTENLAMAGAGIYMLGRWLG</sequence>
<evidence type="ECO:0000259" key="10">
    <source>
        <dbReference type="Pfam" id="PF07291"/>
    </source>
</evidence>
<evidence type="ECO:0000313" key="11">
    <source>
        <dbReference type="EMBL" id="NDW15873.1"/>
    </source>
</evidence>
<keyword evidence="7 8" id="KW-0472">Membrane</keyword>
<name>A0A6N9TEZ9_9ALTE</name>
<evidence type="ECO:0000256" key="5">
    <source>
        <dbReference type="ARBA" id="ARBA00022692"/>
    </source>
</evidence>
<feature type="transmembrane region" description="Helical" evidence="8">
    <location>
        <begin position="102"/>
        <end position="122"/>
    </location>
</feature>
<feature type="transmembrane region" description="Helical" evidence="8">
    <location>
        <begin position="173"/>
        <end position="192"/>
    </location>
</feature>
<organism evidence="11 12">
    <name type="scientific">Alteromonas genovensis</name>
    <dbReference type="NCBI Taxonomy" id="471225"/>
    <lineage>
        <taxon>Bacteria</taxon>
        <taxon>Pseudomonadati</taxon>
        <taxon>Pseudomonadota</taxon>
        <taxon>Gammaproteobacteria</taxon>
        <taxon>Alteromonadales</taxon>
        <taxon>Alteromonadaceae</taxon>
        <taxon>Alteromonas/Salinimonas group</taxon>
        <taxon>Alteromonas</taxon>
    </lineage>
</organism>
<dbReference type="EMBL" id="JAAAWO010000006">
    <property type="protein sequence ID" value="NDW15873.1"/>
    <property type="molecule type" value="Genomic_DNA"/>
</dbReference>
<comment type="function">
    <text evidence="1">May be specifically involved in the processing, transport, and/or maturation of the MADH beta-subunit.</text>
</comment>
<evidence type="ECO:0000313" key="12">
    <source>
        <dbReference type="Proteomes" id="UP000471381"/>
    </source>
</evidence>
<keyword evidence="6 8" id="KW-1133">Transmembrane helix</keyword>
<evidence type="ECO:0000256" key="3">
    <source>
        <dbReference type="ARBA" id="ARBA00004856"/>
    </source>
</evidence>
<dbReference type="Pfam" id="PF07291">
    <property type="entry name" value="MauE"/>
    <property type="match status" value="1"/>
</dbReference>
<dbReference type="Gene3D" id="3.40.30.10">
    <property type="entry name" value="Glutaredoxin"/>
    <property type="match status" value="1"/>
</dbReference>
<evidence type="ECO:0000256" key="8">
    <source>
        <dbReference type="SAM" id="Phobius"/>
    </source>
</evidence>
<reference evidence="11 12" key="1">
    <citation type="submission" date="2020-01" db="EMBL/GenBank/DDBJ databases">
        <title>Genomes of bacteria type strains.</title>
        <authorList>
            <person name="Chen J."/>
            <person name="Zhu S."/>
            <person name="Yang J."/>
        </authorList>
    </citation>
    <scope>NUCLEOTIDE SEQUENCE [LARGE SCALE GENOMIC DNA]</scope>
    <source>
        <strain evidence="11 12">LMG 24078</strain>
    </source>
</reference>
<dbReference type="PROSITE" id="PS51354">
    <property type="entry name" value="GLUTAREDOXIN_2"/>
    <property type="match status" value="1"/>
</dbReference>
<gene>
    <name evidence="11" type="ORF">GTQ48_10120</name>
</gene>
<evidence type="ECO:0000256" key="4">
    <source>
        <dbReference type="ARBA" id="ARBA00019078"/>
    </source>
</evidence>
<keyword evidence="5 8" id="KW-0812">Transmembrane</keyword>
<feature type="transmembrane region" description="Helical" evidence="8">
    <location>
        <begin position="134"/>
        <end position="152"/>
    </location>
</feature>
<dbReference type="GO" id="GO:0030416">
    <property type="term" value="P:methylamine metabolic process"/>
    <property type="evidence" value="ECO:0007669"/>
    <property type="project" value="InterPro"/>
</dbReference>
<dbReference type="AlphaFoldDB" id="A0A6N9TEZ9"/>
<dbReference type="SUPFAM" id="SSF52833">
    <property type="entry name" value="Thioredoxin-like"/>
    <property type="match status" value="1"/>
</dbReference>
<proteinExistence type="predicted"/>
<evidence type="ECO:0000256" key="2">
    <source>
        <dbReference type="ARBA" id="ARBA00004141"/>
    </source>
</evidence>
<protein>
    <recommendedName>
        <fullName evidence="4">Methylamine utilization protein MauE</fullName>
    </recommendedName>
</protein>
<accession>A0A6N9TEZ9</accession>
<evidence type="ECO:0000256" key="1">
    <source>
        <dbReference type="ARBA" id="ARBA00003475"/>
    </source>
</evidence>
<dbReference type="InterPro" id="IPR002109">
    <property type="entry name" value="Glutaredoxin"/>
</dbReference>
<feature type="transmembrane region" description="Helical" evidence="8">
    <location>
        <begin position="198"/>
        <end position="219"/>
    </location>
</feature>